<proteinExistence type="predicted"/>
<sequence length="78" mass="8932">MHVNNVVIDPSAQGKGYGRALFDCAEAWARTQGCTHMALFTNVKMVENLALYAKLGYEETERKTEDGFERVYFRKQLL</sequence>
<dbReference type="EMBL" id="JANAKD010002159">
    <property type="protein sequence ID" value="KAJ3474535.1"/>
    <property type="molecule type" value="Genomic_DNA"/>
</dbReference>
<name>A0ACC1QEZ7_9HYPO</name>
<gene>
    <name evidence="1" type="ORF">NLG97_g9801</name>
</gene>
<dbReference type="Proteomes" id="UP001148737">
    <property type="component" value="Unassembled WGS sequence"/>
</dbReference>
<protein>
    <submittedName>
        <fullName evidence="1">Uncharacterized protein</fullName>
    </submittedName>
</protein>
<reference evidence="1" key="1">
    <citation type="submission" date="2022-07" db="EMBL/GenBank/DDBJ databases">
        <title>Genome Sequence of Lecanicillium saksenae.</title>
        <authorList>
            <person name="Buettner E."/>
        </authorList>
    </citation>
    <scope>NUCLEOTIDE SEQUENCE</scope>
    <source>
        <strain evidence="1">VT-O1</strain>
    </source>
</reference>
<organism evidence="1 2">
    <name type="scientific">Lecanicillium saksenae</name>
    <dbReference type="NCBI Taxonomy" id="468837"/>
    <lineage>
        <taxon>Eukaryota</taxon>
        <taxon>Fungi</taxon>
        <taxon>Dikarya</taxon>
        <taxon>Ascomycota</taxon>
        <taxon>Pezizomycotina</taxon>
        <taxon>Sordariomycetes</taxon>
        <taxon>Hypocreomycetidae</taxon>
        <taxon>Hypocreales</taxon>
        <taxon>Cordycipitaceae</taxon>
        <taxon>Lecanicillium</taxon>
    </lineage>
</organism>
<comment type="caution">
    <text evidence="1">The sequence shown here is derived from an EMBL/GenBank/DDBJ whole genome shotgun (WGS) entry which is preliminary data.</text>
</comment>
<evidence type="ECO:0000313" key="1">
    <source>
        <dbReference type="EMBL" id="KAJ3474535.1"/>
    </source>
</evidence>
<evidence type="ECO:0000313" key="2">
    <source>
        <dbReference type="Proteomes" id="UP001148737"/>
    </source>
</evidence>
<keyword evidence="2" id="KW-1185">Reference proteome</keyword>
<accession>A0ACC1QEZ7</accession>